<dbReference type="EMBL" id="JYDR01000183">
    <property type="protein sequence ID" value="KRY66076.1"/>
    <property type="molecule type" value="Genomic_DNA"/>
</dbReference>
<accession>A0A0V1DX52</accession>
<proteinExistence type="predicted"/>
<protein>
    <submittedName>
        <fullName evidence="1">Uncharacterized protein</fullName>
    </submittedName>
</protein>
<dbReference type="AlphaFoldDB" id="A0A0V1DX52"/>
<dbReference type="Proteomes" id="UP000054632">
    <property type="component" value="Unassembled WGS sequence"/>
</dbReference>
<name>A0A0V1DX52_TRIPS</name>
<evidence type="ECO:0000313" key="1">
    <source>
        <dbReference type="EMBL" id="KRY66076.1"/>
    </source>
</evidence>
<comment type="caution">
    <text evidence="1">The sequence shown here is derived from an EMBL/GenBank/DDBJ whole genome shotgun (WGS) entry which is preliminary data.</text>
</comment>
<reference evidence="1 2" key="1">
    <citation type="submission" date="2015-01" db="EMBL/GenBank/DDBJ databases">
        <title>Evolution of Trichinella species and genotypes.</title>
        <authorList>
            <person name="Korhonen P.K."/>
            <person name="Edoardo P."/>
            <person name="Giuseppe L.R."/>
            <person name="Gasser R.B."/>
        </authorList>
    </citation>
    <scope>NUCLEOTIDE SEQUENCE [LARGE SCALE GENOMIC DNA]</scope>
    <source>
        <strain evidence="1">ISS13</strain>
    </source>
</reference>
<evidence type="ECO:0000313" key="2">
    <source>
        <dbReference type="Proteomes" id="UP000054632"/>
    </source>
</evidence>
<organism evidence="1 2">
    <name type="scientific">Trichinella pseudospiralis</name>
    <name type="common">Parasitic roundworm</name>
    <dbReference type="NCBI Taxonomy" id="6337"/>
    <lineage>
        <taxon>Eukaryota</taxon>
        <taxon>Metazoa</taxon>
        <taxon>Ecdysozoa</taxon>
        <taxon>Nematoda</taxon>
        <taxon>Enoplea</taxon>
        <taxon>Dorylaimia</taxon>
        <taxon>Trichinellida</taxon>
        <taxon>Trichinellidae</taxon>
        <taxon>Trichinella</taxon>
    </lineage>
</organism>
<sequence>MSFFIAIHFKKRKTELLQISQESLLTTFIGYMDNYSQKETKLFKIKWIYLIIYLYMQHCNKMKDAYWLKKDKGD</sequence>
<gene>
    <name evidence="1" type="ORF">T4A_7005</name>
</gene>